<sequence>AGAFLGNQYALQDTPVIGTFPNAAVAGGIVYCSSDIVNASGTDLGAGSTLHCGKLPKGAVPLYTRVTPLLGSSGVPTVLANAVIFNFGYTGDTNALGVTTTFASSAVPQAIAPIPDGTVDTGQAPLTSAKDIFATSSVAELVATEALKVEIYYTVAGKTV</sequence>
<name>X0U132_9ZZZZ</name>
<dbReference type="EMBL" id="BARS01019635">
    <property type="protein sequence ID" value="GAF93081.1"/>
    <property type="molecule type" value="Genomic_DNA"/>
</dbReference>
<protein>
    <submittedName>
        <fullName evidence="1">Uncharacterized protein</fullName>
    </submittedName>
</protein>
<proteinExistence type="predicted"/>
<organism evidence="1">
    <name type="scientific">marine sediment metagenome</name>
    <dbReference type="NCBI Taxonomy" id="412755"/>
    <lineage>
        <taxon>unclassified sequences</taxon>
        <taxon>metagenomes</taxon>
        <taxon>ecological metagenomes</taxon>
    </lineage>
</organism>
<reference evidence="1" key="1">
    <citation type="journal article" date="2014" name="Front. Microbiol.">
        <title>High frequency of phylogenetically diverse reductive dehalogenase-homologous genes in deep subseafloor sedimentary metagenomes.</title>
        <authorList>
            <person name="Kawai M."/>
            <person name="Futagami T."/>
            <person name="Toyoda A."/>
            <person name="Takaki Y."/>
            <person name="Nishi S."/>
            <person name="Hori S."/>
            <person name="Arai W."/>
            <person name="Tsubouchi T."/>
            <person name="Morono Y."/>
            <person name="Uchiyama I."/>
            <person name="Ito T."/>
            <person name="Fujiyama A."/>
            <person name="Inagaki F."/>
            <person name="Takami H."/>
        </authorList>
    </citation>
    <scope>NUCLEOTIDE SEQUENCE</scope>
    <source>
        <strain evidence="1">Expedition CK06-06</strain>
    </source>
</reference>
<comment type="caution">
    <text evidence="1">The sequence shown here is derived from an EMBL/GenBank/DDBJ whole genome shotgun (WGS) entry which is preliminary data.</text>
</comment>
<dbReference type="AlphaFoldDB" id="X0U132"/>
<accession>X0U132</accession>
<evidence type="ECO:0000313" key="1">
    <source>
        <dbReference type="EMBL" id="GAF93081.1"/>
    </source>
</evidence>
<feature type="non-terminal residue" evidence="1">
    <location>
        <position position="1"/>
    </location>
</feature>
<gene>
    <name evidence="1" type="ORF">S01H1_31785</name>
</gene>